<reference evidence="2" key="1">
    <citation type="journal article" date="2022" name="Mol. Ecol. Resour.">
        <title>The genomes of chicory, endive, great burdock and yacon provide insights into Asteraceae palaeo-polyploidization history and plant inulin production.</title>
        <authorList>
            <person name="Fan W."/>
            <person name="Wang S."/>
            <person name="Wang H."/>
            <person name="Wang A."/>
            <person name="Jiang F."/>
            <person name="Liu H."/>
            <person name="Zhao H."/>
            <person name="Xu D."/>
            <person name="Zhang Y."/>
        </authorList>
    </citation>
    <scope>NUCLEOTIDE SEQUENCE [LARGE SCALE GENOMIC DNA]</scope>
    <source>
        <strain evidence="2">cv. Yunnan</strain>
    </source>
</reference>
<comment type="caution">
    <text evidence="1">The sequence shown here is derived from an EMBL/GenBank/DDBJ whole genome shotgun (WGS) entry which is preliminary data.</text>
</comment>
<evidence type="ECO:0000313" key="2">
    <source>
        <dbReference type="Proteomes" id="UP001056120"/>
    </source>
</evidence>
<gene>
    <name evidence="1" type="ORF">L1987_30685</name>
</gene>
<name>A0ACB9I3H1_9ASTR</name>
<dbReference type="Proteomes" id="UP001056120">
    <property type="component" value="Linkage Group LG10"/>
</dbReference>
<proteinExistence type="predicted"/>
<organism evidence="1 2">
    <name type="scientific">Smallanthus sonchifolius</name>
    <dbReference type="NCBI Taxonomy" id="185202"/>
    <lineage>
        <taxon>Eukaryota</taxon>
        <taxon>Viridiplantae</taxon>
        <taxon>Streptophyta</taxon>
        <taxon>Embryophyta</taxon>
        <taxon>Tracheophyta</taxon>
        <taxon>Spermatophyta</taxon>
        <taxon>Magnoliopsida</taxon>
        <taxon>eudicotyledons</taxon>
        <taxon>Gunneridae</taxon>
        <taxon>Pentapetalae</taxon>
        <taxon>asterids</taxon>
        <taxon>campanulids</taxon>
        <taxon>Asterales</taxon>
        <taxon>Asteraceae</taxon>
        <taxon>Asteroideae</taxon>
        <taxon>Heliantheae alliance</taxon>
        <taxon>Millerieae</taxon>
        <taxon>Smallanthus</taxon>
    </lineage>
</organism>
<evidence type="ECO:0000313" key="1">
    <source>
        <dbReference type="EMBL" id="KAI3802549.1"/>
    </source>
</evidence>
<accession>A0ACB9I3H1</accession>
<keyword evidence="2" id="KW-1185">Reference proteome</keyword>
<sequence>MALTHPVTGNVDPTQFTSIPSRSGARCSYSTFARVEETRLNSINTTIGYDGPIHVRVRGNTQDWDWYPDRIRNWIREEEVPPPLTTDIVSSSSSSSVRALPPLQYPYEQVIAAFVARMDREIRNMRDAAGEITSILQREMLMNQRITKMTADLAATDTAHENLANGCVDMEDRLNTAEWNLDILHTRIEQVDARLAAVEAAGVAPVGDEDEDDDAASDVTSIMSGRGNGCGGRAGGRGGRGNINMTAAELTALINERVAEAEAATHAAINAGVEPKELLAYSAGWSNLNPLLQYVQMLTLEMANALPWDEFKTMLREEYCPRDEVRKLEGEFWNLKMEGSEIEAYTTRSHEMANLCPQMVTPPYKRIEKFIDGLVPQIQSMVTSSNPTTIQQAIWLAHRLTDQAVAQDTLPPRGALSKTADNKRKFDSSFPKTFQSNPPSQQQQQQQQHRKFEPSKNNSQSNSSQQNQGSYVGKYPKCNKCNFHHHGACDRYRCQRCGKMGHLAKDCRVDLQNKQTPPGNAPKGCFECGKEWHFKKYCPQLRRNGNRNGNGNNHQGGNGNGNNHQGGNGNNNGNGAKG</sequence>
<protein>
    <submittedName>
        <fullName evidence="1">Uncharacterized protein</fullName>
    </submittedName>
</protein>
<dbReference type="EMBL" id="CM042027">
    <property type="protein sequence ID" value="KAI3802549.1"/>
    <property type="molecule type" value="Genomic_DNA"/>
</dbReference>
<reference evidence="1 2" key="2">
    <citation type="journal article" date="2022" name="Mol. Ecol. Resour.">
        <title>The genomes of chicory, endive, great burdock and yacon provide insights into Asteraceae paleo-polyploidization history and plant inulin production.</title>
        <authorList>
            <person name="Fan W."/>
            <person name="Wang S."/>
            <person name="Wang H."/>
            <person name="Wang A."/>
            <person name="Jiang F."/>
            <person name="Liu H."/>
            <person name="Zhao H."/>
            <person name="Xu D."/>
            <person name="Zhang Y."/>
        </authorList>
    </citation>
    <scope>NUCLEOTIDE SEQUENCE [LARGE SCALE GENOMIC DNA]</scope>
    <source>
        <strain evidence="2">cv. Yunnan</strain>
        <tissue evidence="1">Leaves</tissue>
    </source>
</reference>